<dbReference type="Proteomes" id="UP001596137">
    <property type="component" value="Unassembled WGS sequence"/>
</dbReference>
<dbReference type="Pfam" id="PF03551">
    <property type="entry name" value="PadR"/>
    <property type="match status" value="1"/>
</dbReference>
<evidence type="ECO:0000313" key="2">
    <source>
        <dbReference type="EMBL" id="MFC6082993.1"/>
    </source>
</evidence>
<name>A0ABW1NI36_9ACTN</name>
<dbReference type="Gene3D" id="1.10.10.10">
    <property type="entry name" value="Winged helix-like DNA-binding domain superfamily/Winged helix DNA-binding domain"/>
    <property type="match status" value="1"/>
</dbReference>
<dbReference type="InterPro" id="IPR036388">
    <property type="entry name" value="WH-like_DNA-bd_sf"/>
</dbReference>
<evidence type="ECO:0000313" key="3">
    <source>
        <dbReference type="Proteomes" id="UP001596137"/>
    </source>
</evidence>
<protein>
    <submittedName>
        <fullName evidence="2">PadR family transcriptional regulator</fullName>
    </submittedName>
</protein>
<feature type="domain" description="Transcription regulator PadR N-terminal" evidence="1">
    <location>
        <begin position="25"/>
        <end position="84"/>
    </location>
</feature>
<dbReference type="RefSeq" id="WP_380754174.1">
    <property type="nucleotide sequence ID" value="NZ_JBHSRF010000023.1"/>
</dbReference>
<keyword evidence="3" id="KW-1185">Reference proteome</keyword>
<evidence type="ECO:0000259" key="1">
    <source>
        <dbReference type="Pfam" id="PF03551"/>
    </source>
</evidence>
<gene>
    <name evidence="2" type="ORF">ACFP1K_17610</name>
</gene>
<dbReference type="InterPro" id="IPR005149">
    <property type="entry name" value="Tscrpt_reg_PadR_N"/>
</dbReference>
<sequence>MAVPERVTGPLLDVLELLLQAFTDQAELHGWIIAKTTKRSGPTIYGVIDRLEDAGWVSGRWEDNPQPNKPRRKLYVLTPTGVVAARALLAQRRPAPVQIQPGQARLGTAFARWLGLGIPSTPRSDW</sequence>
<reference evidence="3" key="1">
    <citation type="journal article" date="2019" name="Int. J. Syst. Evol. Microbiol.">
        <title>The Global Catalogue of Microorganisms (GCM) 10K type strain sequencing project: providing services to taxonomists for standard genome sequencing and annotation.</title>
        <authorList>
            <consortium name="The Broad Institute Genomics Platform"/>
            <consortium name="The Broad Institute Genome Sequencing Center for Infectious Disease"/>
            <person name="Wu L."/>
            <person name="Ma J."/>
        </authorList>
    </citation>
    <scope>NUCLEOTIDE SEQUENCE [LARGE SCALE GENOMIC DNA]</scope>
    <source>
        <strain evidence="3">JCM 30346</strain>
    </source>
</reference>
<comment type="caution">
    <text evidence="2">The sequence shown here is derived from an EMBL/GenBank/DDBJ whole genome shotgun (WGS) entry which is preliminary data.</text>
</comment>
<dbReference type="EMBL" id="JBHSRF010000023">
    <property type="protein sequence ID" value="MFC6082993.1"/>
    <property type="molecule type" value="Genomic_DNA"/>
</dbReference>
<dbReference type="InterPro" id="IPR036390">
    <property type="entry name" value="WH_DNA-bd_sf"/>
</dbReference>
<organism evidence="2 3">
    <name type="scientific">Sphaerisporangium aureirubrum</name>
    <dbReference type="NCBI Taxonomy" id="1544736"/>
    <lineage>
        <taxon>Bacteria</taxon>
        <taxon>Bacillati</taxon>
        <taxon>Actinomycetota</taxon>
        <taxon>Actinomycetes</taxon>
        <taxon>Streptosporangiales</taxon>
        <taxon>Streptosporangiaceae</taxon>
        <taxon>Sphaerisporangium</taxon>
    </lineage>
</organism>
<dbReference type="SUPFAM" id="SSF46785">
    <property type="entry name" value="Winged helix' DNA-binding domain"/>
    <property type="match status" value="1"/>
</dbReference>
<proteinExistence type="predicted"/>
<accession>A0ABW1NI36</accession>